<keyword evidence="1 2" id="KW-0597">Phosphoprotein</keyword>
<dbReference type="EMBL" id="CP067420">
    <property type="protein sequence ID" value="QQP88970.1"/>
    <property type="molecule type" value="Genomic_DNA"/>
</dbReference>
<sequence length="130" mass="14285">MPDTDAVTQEQPRSHVLVADDEAIAAMALERFLTRKGYRVTTACDGREALAIHRQDPADIVVTDMRMPRGGGHELIGTLRSTDGDLPIVVMTGYMSPNEEEAIPAGDRLVVMQKPIEVERLLEIIRSFAG</sequence>
<protein>
    <submittedName>
        <fullName evidence="4">Response regulator</fullName>
    </submittedName>
</protein>
<organism evidence="4 5">
    <name type="scientific">Skermanella cutis</name>
    <dbReference type="NCBI Taxonomy" id="2775420"/>
    <lineage>
        <taxon>Bacteria</taxon>
        <taxon>Pseudomonadati</taxon>
        <taxon>Pseudomonadota</taxon>
        <taxon>Alphaproteobacteria</taxon>
        <taxon>Rhodospirillales</taxon>
        <taxon>Azospirillaceae</taxon>
        <taxon>Skermanella</taxon>
    </lineage>
</organism>
<feature type="domain" description="Response regulatory" evidence="3">
    <location>
        <begin position="15"/>
        <end position="129"/>
    </location>
</feature>
<evidence type="ECO:0000313" key="5">
    <source>
        <dbReference type="Proteomes" id="UP000595197"/>
    </source>
</evidence>
<dbReference type="InterPro" id="IPR050595">
    <property type="entry name" value="Bact_response_regulator"/>
</dbReference>
<dbReference type="InterPro" id="IPR011006">
    <property type="entry name" value="CheY-like_superfamily"/>
</dbReference>
<dbReference type="CDD" id="cd17546">
    <property type="entry name" value="REC_hyHK_CKI1_RcsC-like"/>
    <property type="match status" value="1"/>
</dbReference>
<dbReference type="Proteomes" id="UP000595197">
    <property type="component" value="Chromosome"/>
</dbReference>
<evidence type="ECO:0000256" key="1">
    <source>
        <dbReference type="ARBA" id="ARBA00022553"/>
    </source>
</evidence>
<feature type="modified residue" description="4-aspartylphosphate" evidence="2">
    <location>
        <position position="64"/>
    </location>
</feature>
<dbReference type="SUPFAM" id="SSF52172">
    <property type="entry name" value="CheY-like"/>
    <property type="match status" value="1"/>
</dbReference>
<gene>
    <name evidence="4" type="ORF">IGS68_23650</name>
</gene>
<reference evidence="4" key="1">
    <citation type="submission" date="2021-02" db="EMBL/GenBank/DDBJ databases">
        <title>Skermanella TT6 skin isolate.</title>
        <authorList>
            <person name="Lee K."/>
            <person name="Ganzorig M."/>
        </authorList>
    </citation>
    <scope>NUCLEOTIDE SEQUENCE</scope>
    <source>
        <strain evidence="4">TT6</strain>
    </source>
</reference>
<dbReference type="RefSeq" id="WP_201074621.1">
    <property type="nucleotide sequence ID" value="NZ_CP067420.1"/>
</dbReference>
<dbReference type="InterPro" id="IPR001789">
    <property type="entry name" value="Sig_transdc_resp-reg_receiver"/>
</dbReference>
<dbReference type="PANTHER" id="PTHR44591:SF3">
    <property type="entry name" value="RESPONSE REGULATORY DOMAIN-CONTAINING PROTEIN"/>
    <property type="match status" value="1"/>
</dbReference>
<dbReference type="PANTHER" id="PTHR44591">
    <property type="entry name" value="STRESS RESPONSE REGULATOR PROTEIN 1"/>
    <property type="match status" value="1"/>
</dbReference>
<dbReference type="SMART" id="SM00448">
    <property type="entry name" value="REC"/>
    <property type="match status" value="1"/>
</dbReference>
<evidence type="ECO:0000256" key="2">
    <source>
        <dbReference type="PROSITE-ProRule" id="PRU00169"/>
    </source>
</evidence>
<evidence type="ECO:0000313" key="4">
    <source>
        <dbReference type="EMBL" id="QQP88970.1"/>
    </source>
</evidence>
<proteinExistence type="predicted"/>
<dbReference type="Gene3D" id="3.40.50.2300">
    <property type="match status" value="1"/>
</dbReference>
<keyword evidence="5" id="KW-1185">Reference proteome</keyword>
<accession>A0ABX7B587</accession>
<evidence type="ECO:0000259" key="3">
    <source>
        <dbReference type="PROSITE" id="PS50110"/>
    </source>
</evidence>
<name>A0ABX7B587_9PROT</name>
<dbReference type="Pfam" id="PF00072">
    <property type="entry name" value="Response_reg"/>
    <property type="match status" value="1"/>
</dbReference>
<dbReference type="PROSITE" id="PS50110">
    <property type="entry name" value="RESPONSE_REGULATORY"/>
    <property type="match status" value="1"/>
</dbReference>